<dbReference type="PANTHER" id="PTHR43808:SF9">
    <property type="entry name" value="BLL0789 PROTEIN"/>
    <property type="match status" value="1"/>
</dbReference>
<dbReference type="InterPro" id="IPR002933">
    <property type="entry name" value="Peptidase_M20"/>
</dbReference>
<organism evidence="5 6">
    <name type="scientific">Lentzea tibetensis</name>
    <dbReference type="NCBI Taxonomy" id="2591470"/>
    <lineage>
        <taxon>Bacteria</taxon>
        <taxon>Bacillati</taxon>
        <taxon>Actinomycetota</taxon>
        <taxon>Actinomycetes</taxon>
        <taxon>Pseudonocardiales</taxon>
        <taxon>Pseudonocardiaceae</taxon>
        <taxon>Lentzea</taxon>
    </lineage>
</organism>
<proteinExistence type="predicted"/>
<dbReference type="Gene3D" id="3.30.70.360">
    <property type="match status" value="1"/>
</dbReference>
<dbReference type="GO" id="GO:0046872">
    <property type="term" value="F:metal ion binding"/>
    <property type="evidence" value="ECO:0007669"/>
    <property type="project" value="UniProtKB-KW"/>
</dbReference>
<dbReference type="EMBL" id="VOBR01000002">
    <property type="protein sequence ID" value="TWP53795.1"/>
    <property type="molecule type" value="Genomic_DNA"/>
</dbReference>
<dbReference type="SUPFAM" id="SSF55031">
    <property type="entry name" value="Bacterial exopeptidase dimerisation domain"/>
    <property type="match status" value="1"/>
</dbReference>
<evidence type="ECO:0000256" key="1">
    <source>
        <dbReference type="ARBA" id="ARBA00022723"/>
    </source>
</evidence>
<dbReference type="PANTHER" id="PTHR43808">
    <property type="entry name" value="ACETYLORNITHINE DEACETYLASE"/>
    <property type="match status" value="1"/>
</dbReference>
<dbReference type="RefSeq" id="WP_146349391.1">
    <property type="nucleotide sequence ID" value="NZ_VOBR01000002.1"/>
</dbReference>
<evidence type="ECO:0000313" key="5">
    <source>
        <dbReference type="EMBL" id="TWP53795.1"/>
    </source>
</evidence>
<evidence type="ECO:0000256" key="2">
    <source>
        <dbReference type="ARBA" id="ARBA00022801"/>
    </source>
</evidence>
<feature type="active site" evidence="3">
    <location>
        <position position="71"/>
    </location>
</feature>
<dbReference type="AlphaFoldDB" id="A0A563F1D7"/>
<dbReference type="GO" id="GO:0016787">
    <property type="term" value="F:hydrolase activity"/>
    <property type="evidence" value="ECO:0007669"/>
    <property type="project" value="UniProtKB-KW"/>
</dbReference>
<dbReference type="InterPro" id="IPR036264">
    <property type="entry name" value="Bact_exopeptidase_dim_dom"/>
</dbReference>
<dbReference type="InterPro" id="IPR011650">
    <property type="entry name" value="Peptidase_M20_dimer"/>
</dbReference>
<keyword evidence="2" id="KW-0378">Hydrolase</keyword>
<sequence>MTTTDLLRRLVELESPSDDHFGCLAVQDVLGDLLRQAGGRVERVTGTTGTPVLIARFGAQRAPALLLGHVDTVWPKGTLAERPFTVDGDVATGPGCFDMKAGLVQIVTALAALDQPDVTVLLNADEELGSPGSQDLIMREAERSRCAMVLEPCGPGGALKTRRKGIGMYTLEVAGRATHPGLDFAAGVNAVVELAHQVTEIAALTDGETTVNVGRITGGTGRNVVAERATALFESRFWTAEEGAEVDRAVRRLRAVDPRASLTISGGVHKAPMERGPVVAALVELADSCADWPITEMAVGGVSDGNVTAAAGVPTIDGLGAAGGGAHSVDEHVVLSDIPRRGAWLAAMLERLEGEQWLSSPSAHRPTTRTGAG</sequence>
<keyword evidence="1" id="KW-0479">Metal-binding</keyword>
<dbReference type="Pfam" id="PF01546">
    <property type="entry name" value="Peptidase_M20"/>
    <property type="match status" value="1"/>
</dbReference>
<evidence type="ECO:0000259" key="4">
    <source>
        <dbReference type="Pfam" id="PF07687"/>
    </source>
</evidence>
<feature type="domain" description="Peptidase M20 dimerisation" evidence="4">
    <location>
        <begin position="162"/>
        <end position="252"/>
    </location>
</feature>
<evidence type="ECO:0000313" key="6">
    <source>
        <dbReference type="Proteomes" id="UP000316639"/>
    </source>
</evidence>
<dbReference type="InterPro" id="IPR050072">
    <property type="entry name" value="Peptidase_M20A"/>
</dbReference>
<dbReference type="Proteomes" id="UP000316639">
    <property type="component" value="Unassembled WGS sequence"/>
</dbReference>
<dbReference type="CDD" id="cd03885">
    <property type="entry name" value="M20_CPDG2"/>
    <property type="match status" value="1"/>
</dbReference>
<keyword evidence="6" id="KW-1185">Reference proteome</keyword>
<feature type="active site" description="Proton acceptor" evidence="3">
    <location>
        <position position="126"/>
    </location>
</feature>
<dbReference type="PIRSF" id="PIRSF037238">
    <property type="entry name" value="Carboxypeptidase_G2"/>
    <property type="match status" value="1"/>
</dbReference>
<protein>
    <submittedName>
        <fullName evidence="5">M20 family metallopeptidase</fullName>
    </submittedName>
</protein>
<comment type="caution">
    <text evidence="5">The sequence shown here is derived from an EMBL/GenBank/DDBJ whole genome shotgun (WGS) entry which is preliminary data.</text>
</comment>
<dbReference type="Gene3D" id="3.40.630.10">
    <property type="entry name" value="Zn peptidases"/>
    <property type="match status" value="1"/>
</dbReference>
<reference evidence="5 6" key="1">
    <citation type="submission" date="2019-07" db="EMBL/GenBank/DDBJ databases">
        <title>Lentzea xizangensis sp. nov., isolated from Qinghai-Tibetan Plateau Soils.</title>
        <authorList>
            <person name="Huang J."/>
        </authorList>
    </citation>
    <scope>NUCLEOTIDE SEQUENCE [LARGE SCALE GENOMIC DNA]</scope>
    <source>
        <strain evidence="5 6">FXJ1.1311</strain>
    </source>
</reference>
<gene>
    <name evidence="5" type="ORF">FKR81_03295</name>
</gene>
<dbReference type="SUPFAM" id="SSF53187">
    <property type="entry name" value="Zn-dependent exopeptidases"/>
    <property type="match status" value="1"/>
</dbReference>
<evidence type="ECO:0000256" key="3">
    <source>
        <dbReference type="PIRSR" id="PIRSR037238-1"/>
    </source>
</evidence>
<name>A0A563F1D7_9PSEU</name>
<dbReference type="InterPro" id="IPR017150">
    <property type="entry name" value="Pept_M20_glutamate_carboxypep"/>
</dbReference>
<accession>A0A563F1D7</accession>
<dbReference type="Pfam" id="PF07687">
    <property type="entry name" value="M20_dimer"/>
    <property type="match status" value="1"/>
</dbReference>
<dbReference type="OrthoDB" id="9783294at2"/>